<dbReference type="Pfam" id="PF22936">
    <property type="entry name" value="Pol_BBD"/>
    <property type="match status" value="1"/>
</dbReference>
<feature type="non-terminal residue" evidence="2">
    <location>
        <position position="1"/>
    </location>
</feature>
<gene>
    <name evidence="2" type="ORF">SHERM_02147</name>
</gene>
<organism evidence="2 3">
    <name type="scientific">Striga hermonthica</name>
    <name type="common">Purple witchweed</name>
    <name type="synonym">Buchnera hermonthica</name>
    <dbReference type="NCBI Taxonomy" id="68872"/>
    <lineage>
        <taxon>Eukaryota</taxon>
        <taxon>Viridiplantae</taxon>
        <taxon>Streptophyta</taxon>
        <taxon>Embryophyta</taxon>
        <taxon>Tracheophyta</taxon>
        <taxon>Spermatophyta</taxon>
        <taxon>Magnoliopsida</taxon>
        <taxon>eudicotyledons</taxon>
        <taxon>Gunneridae</taxon>
        <taxon>Pentapetalae</taxon>
        <taxon>asterids</taxon>
        <taxon>lamiids</taxon>
        <taxon>Lamiales</taxon>
        <taxon>Orobanchaceae</taxon>
        <taxon>Buchnereae</taxon>
        <taxon>Striga</taxon>
    </lineage>
</organism>
<feature type="non-terminal residue" evidence="2">
    <location>
        <position position="293"/>
    </location>
</feature>
<keyword evidence="2" id="KW-0418">Kinase</keyword>
<evidence type="ECO:0000313" key="2">
    <source>
        <dbReference type="EMBL" id="CAA0826954.1"/>
    </source>
</evidence>
<dbReference type="PANTHER" id="PTHR11439">
    <property type="entry name" value="GAG-POL-RELATED RETROTRANSPOSON"/>
    <property type="match status" value="1"/>
</dbReference>
<name>A0A9N7NAP5_STRHE</name>
<protein>
    <submittedName>
        <fullName evidence="2">Cysteine-rich RLK (RECEPTOR-like protein kinase) 8</fullName>
    </submittedName>
</protein>
<dbReference type="OrthoDB" id="1915846at2759"/>
<sequence length="293" mass="32963">YQSNTGPEHWSAVEHVLKYLRRTKEYMLIYQADELLPLGYTDSDFQAVRDESKSTSGFVFTLGGRAIVRRSVKQKCVADSTMEAEYVASSEAAKEAVWLKNFHLDLDVVPSLPVAITLFFDNSGAVANSKEPRTNKASKHIECKHRLIREIFRLGEVVVAKIQSEDNLAYPFTKSLPAKVFTRHVEEMGCVDTGATDHVCNSMQRFQEIERLREGEVTIYFGDASRASTVAVGDVYLDFGLDRFLVLKDCLYAPSFRKNLISVSKLFMNSFSATFDNKVVICFGKKFICSGSL</sequence>
<dbReference type="CDD" id="cd09272">
    <property type="entry name" value="RNase_HI_RT_Ty1"/>
    <property type="match status" value="1"/>
</dbReference>
<comment type="caution">
    <text evidence="2">The sequence shown here is derived from an EMBL/GenBank/DDBJ whole genome shotgun (WGS) entry which is preliminary data.</text>
</comment>
<dbReference type="EMBL" id="CACSLK010027624">
    <property type="protein sequence ID" value="CAA0826954.1"/>
    <property type="molecule type" value="Genomic_DNA"/>
</dbReference>
<dbReference type="AlphaFoldDB" id="A0A9N7NAP5"/>
<keyword evidence="2" id="KW-0808">Transferase</keyword>
<proteinExistence type="predicted"/>
<dbReference type="PANTHER" id="PTHR11439:SF467">
    <property type="entry name" value="INTEGRASE CATALYTIC DOMAIN-CONTAINING PROTEIN"/>
    <property type="match status" value="1"/>
</dbReference>
<reference evidence="2" key="1">
    <citation type="submission" date="2019-12" db="EMBL/GenBank/DDBJ databases">
        <authorList>
            <person name="Scholes J."/>
        </authorList>
    </citation>
    <scope>NUCLEOTIDE SEQUENCE</scope>
</reference>
<dbReference type="Proteomes" id="UP001153555">
    <property type="component" value="Unassembled WGS sequence"/>
</dbReference>
<accession>A0A9N7NAP5</accession>
<dbReference type="InterPro" id="IPR054722">
    <property type="entry name" value="PolX-like_BBD"/>
</dbReference>
<keyword evidence="3" id="KW-1185">Reference proteome</keyword>
<dbReference type="GO" id="GO:0016301">
    <property type="term" value="F:kinase activity"/>
    <property type="evidence" value="ECO:0007669"/>
    <property type="project" value="UniProtKB-KW"/>
</dbReference>
<evidence type="ECO:0000313" key="3">
    <source>
        <dbReference type="Proteomes" id="UP001153555"/>
    </source>
</evidence>
<feature type="domain" description="Retrovirus-related Pol polyprotein from transposon TNT 1-94-like beta-barrel" evidence="1">
    <location>
        <begin position="191"/>
        <end position="266"/>
    </location>
</feature>
<evidence type="ECO:0000259" key="1">
    <source>
        <dbReference type="Pfam" id="PF22936"/>
    </source>
</evidence>